<evidence type="ECO:0000313" key="1">
    <source>
        <dbReference type="EMBL" id="KAK3708405.1"/>
    </source>
</evidence>
<protein>
    <submittedName>
        <fullName evidence="1">Uncharacterized protein</fullName>
    </submittedName>
</protein>
<name>A0ACC3N1S1_9PEZI</name>
<dbReference type="Proteomes" id="UP001281147">
    <property type="component" value="Unassembled WGS sequence"/>
</dbReference>
<dbReference type="EMBL" id="JAUTXU010000101">
    <property type="protein sequence ID" value="KAK3708405.1"/>
    <property type="molecule type" value="Genomic_DNA"/>
</dbReference>
<evidence type="ECO:0000313" key="2">
    <source>
        <dbReference type="Proteomes" id="UP001281147"/>
    </source>
</evidence>
<organism evidence="1 2">
    <name type="scientific">Vermiconidia calcicola</name>
    <dbReference type="NCBI Taxonomy" id="1690605"/>
    <lineage>
        <taxon>Eukaryota</taxon>
        <taxon>Fungi</taxon>
        <taxon>Dikarya</taxon>
        <taxon>Ascomycota</taxon>
        <taxon>Pezizomycotina</taxon>
        <taxon>Dothideomycetes</taxon>
        <taxon>Dothideomycetidae</taxon>
        <taxon>Mycosphaerellales</taxon>
        <taxon>Extremaceae</taxon>
        <taxon>Vermiconidia</taxon>
    </lineage>
</organism>
<keyword evidence="2" id="KW-1185">Reference proteome</keyword>
<reference evidence="1" key="1">
    <citation type="submission" date="2023-07" db="EMBL/GenBank/DDBJ databases">
        <title>Black Yeasts Isolated from many extreme environments.</title>
        <authorList>
            <person name="Coleine C."/>
            <person name="Stajich J.E."/>
            <person name="Selbmann L."/>
        </authorList>
    </citation>
    <scope>NUCLEOTIDE SEQUENCE</scope>
    <source>
        <strain evidence="1">CCFEE 5714</strain>
    </source>
</reference>
<accession>A0ACC3N1S1</accession>
<proteinExistence type="predicted"/>
<comment type="caution">
    <text evidence="1">The sequence shown here is derived from an EMBL/GenBank/DDBJ whole genome shotgun (WGS) entry which is preliminary data.</text>
</comment>
<gene>
    <name evidence="1" type="ORF">LTR37_011501</name>
</gene>
<sequence length="343" mass="38794">MRLTSFLVEEEARCFDAILTADYLRFSQPNNRLGKTALERLRNAALLQESIDKQATPIARLSATLVALREEARQALQKAGLTHYERQVMELRNRIADTKYEQASRIKSKQAELQGFYSAALLDFTRSSPGTLADPQGTAPGVSDGSVVQGYLEARAKLIMDYRAHDEVLRSYTAKKETYLATILDTEGLENKKRLQKDFDNQRLSGVFERVRSLDASEQRFLKRRKIVLERGLAALPAPEHIEDALPPFSGERPEDGDVDSLAPGALDLRAKQAHEARPWIENWQRAVPDIMESPAEGQSTKSDLRDSDEGSLCPWDSLSASGQPRWLKNRIEKYRSDWERYG</sequence>